<evidence type="ECO:0000313" key="3">
    <source>
        <dbReference type="EMBL" id="TFK37366.1"/>
    </source>
</evidence>
<proteinExistence type="predicted"/>
<feature type="compositionally biased region" description="Polar residues" evidence="1">
    <location>
        <begin position="45"/>
        <end position="54"/>
    </location>
</feature>
<evidence type="ECO:0000313" key="4">
    <source>
        <dbReference type="Proteomes" id="UP000308652"/>
    </source>
</evidence>
<organism evidence="3 4">
    <name type="scientific">Crucibulum laeve</name>
    <dbReference type="NCBI Taxonomy" id="68775"/>
    <lineage>
        <taxon>Eukaryota</taxon>
        <taxon>Fungi</taxon>
        <taxon>Dikarya</taxon>
        <taxon>Basidiomycota</taxon>
        <taxon>Agaricomycotina</taxon>
        <taxon>Agaricomycetes</taxon>
        <taxon>Agaricomycetidae</taxon>
        <taxon>Agaricales</taxon>
        <taxon>Agaricineae</taxon>
        <taxon>Nidulariaceae</taxon>
        <taxon>Crucibulum</taxon>
    </lineage>
</organism>
<evidence type="ECO:0000256" key="2">
    <source>
        <dbReference type="SAM" id="Phobius"/>
    </source>
</evidence>
<sequence length="54" mass="5859">MRCPVIRGVACFIIRFVIVALLTPLPLLTSSRLSSNAPPMLPSFLHSSTPSPRP</sequence>
<dbReference type="Proteomes" id="UP000308652">
    <property type="component" value="Unassembled WGS sequence"/>
</dbReference>
<gene>
    <name evidence="3" type="ORF">BDQ12DRAFT_685245</name>
</gene>
<feature type="transmembrane region" description="Helical" evidence="2">
    <location>
        <begin position="6"/>
        <end position="28"/>
    </location>
</feature>
<feature type="region of interest" description="Disordered" evidence="1">
    <location>
        <begin position="31"/>
        <end position="54"/>
    </location>
</feature>
<keyword evidence="2" id="KW-0472">Membrane</keyword>
<dbReference type="AlphaFoldDB" id="A0A5C3LZ40"/>
<protein>
    <submittedName>
        <fullName evidence="3">Uncharacterized protein</fullName>
    </submittedName>
</protein>
<keyword evidence="2" id="KW-0812">Transmembrane</keyword>
<reference evidence="3 4" key="1">
    <citation type="journal article" date="2019" name="Nat. Ecol. Evol.">
        <title>Megaphylogeny resolves global patterns of mushroom evolution.</title>
        <authorList>
            <person name="Varga T."/>
            <person name="Krizsan K."/>
            <person name="Foldi C."/>
            <person name="Dima B."/>
            <person name="Sanchez-Garcia M."/>
            <person name="Sanchez-Ramirez S."/>
            <person name="Szollosi G.J."/>
            <person name="Szarkandi J.G."/>
            <person name="Papp V."/>
            <person name="Albert L."/>
            <person name="Andreopoulos W."/>
            <person name="Angelini C."/>
            <person name="Antonin V."/>
            <person name="Barry K.W."/>
            <person name="Bougher N.L."/>
            <person name="Buchanan P."/>
            <person name="Buyck B."/>
            <person name="Bense V."/>
            <person name="Catcheside P."/>
            <person name="Chovatia M."/>
            <person name="Cooper J."/>
            <person name="Damon W."/>
            <person name="Desjardin D."/>
            <person name="Finy P."/>
            <person name="Geml J."/>
            <person name="Haridas S."/>
            <person name="Hughes K."/>
            <person name="Justo A."/>
            <person name="Karasinski D."/>
            <person name="Kautmanova I."/>
            <person name="Kiss B."/>
            <person name="Kocsube S."/>
            <person name="Kotiranta H."/>
            <person name="LaButti K.M."/>
            <person name="Lechner B.E."/>
            <person name="Liimatainen K."/>
            <person name="Lipzen A."/>
            <person name="Lukacs Z."/>
            <person name="Mihaltcheva S."/>
            <person name="Morgado L.N."/>
            <person name="Niskanen T."/>
            <person name="Noordeloos M.E."/>
            <person name="Ohm R.A."/>
            <person name="Ortiz-Santana B."/>
            <person name="Ovrebo C."/>
            <person name="Racz N."/>
            <person name="Riley R."/>
            <person name="Savchenko A."/>
            <person name="Shiryaev A."/>
            <person name="Soop K."/>
            <person name="Spirin V."/>
            <person name="Szebenyi C."/>
            <person name="Tomsovsky M."/>
            <person name="Tulloss R.E."/>
            <person name="Uehling J."/>
            <person name="Grigoriev I.V."/>
            <person name="Vagvolgyi C."/>
            <person name="Papp T."/>
            <person name="Martin F.M."/>
            <person name="Miettinen O."/>
            <person name="Hibbett D.S."/>
            <person name="Nagy L.G."/>
        </authorList>
    </citation>
    <scope>NUCLEOTIDE SEQUENCE [LARGE SCALE GENOMIC DNA]</scope>
    <source>
        <strain evidence="3 4">CBS 166.37</strain>
    </source>
</reference>
<dbReference type="EMBL" id="ML213608">
    <property type="protein sequence ID" value="TFK37366.1"/>
    <property type="molecule type" value="Genomic_DNA"/>
</dbReference>
<evidence type="ECO:0000256" key="1">
    <source>
        <dbReference type="SAM" id="MobiDB-lite"/>
    </source>
</evidence>
<accession>A0A5C3LZ40</accession>
<name>A0A5C3LZ40_9AGAR</name>
<keyword evidence="2" id="KW-1133">Transmembrane helix</keyword>
<keyword evidence="4" id="KW-1185">Reference proteome</keyword>